<gene>
    <name evidence="2" type="ORF">DLM75_10240</name>
</gene>
<reference evidence="3" key="1">
    <citation type="submission" date="2018-05" db="EMBL/GenBank/DDBJ databases">
        <title>Leptospira yasudae sp. nov. and Leptospira stimsonii sp. nov., two pathogenic species of the genus Leptospira isolated from environmental sources.</title>
        <authorList>
            <person name="Casanovas-Massana A."/>
            <person name="Hamond C."/>
            <person name="Santos L.A."/>
            <person name="Hacker K.P."/>
            <person name="Balassiano I."/>
            <person name="Medeiros M.A."/>
            <person name="Reis M.G."/>
            <person name="Ko A.I."/>
            <person name="Wunder E.A."/>
        </authorList>
    </citation>
    <scope>NUCLEOTIDE SEQUENCE [LARGE SCALE GENOMIC DNA]</scope>
    <source>
        <strain evidence="3">Yale</strain>
    </source>
</reference>
<keyword evidence="1" id="KW-0472">Membrane</keyword>
<evidence type="ECO:0000256" key="1">
    <source>
        <dbReference type="SAM" id="Phobius"/>
    </source>
</evidence>
<dbReference type="OrthoDB" id="345006at2"/>
<feature type="transmembrane region" description="Helical" evidence="1">
    <location>
        <begin position="20"/>
        <end position="41"/>
    </location>
</feature>
<dbReference type="EMBL" id="QHCT01000002">
    <property type="protein sequence ID" value="RHX90756.1"/>
    <property type="molecule type" value="Genomic_DNA"/>
</dbReference>
<comment type="caution">
    <text evidence="2">The sequence shown here is derived from an EMBL/GenBank/DDBJ whole genome shotgun (WGS) entry which is preliminary data.</text>
</comment>
<accession>A0A396ZAN8</accession>
<name>A0A396ZAN8_9LEPT</name>
<dbReference type="Proteomes" id="UP000265798">
    <property type="component" value="Unassembled WGS sequence"/>
</dbReference>
<organism evidence="2 3">
    <name type="scientific">Leptospira stimsonii</name>
    <dbReference type="NCBI Taxonomy" id="2202203"/>
    <lineage>
        <taxon>Bacteria</taxon>
        <taxon>Pseudomonadati</taxon>
        <taxon>Spirochaetota</taxon>
        <taxon>Spirochaetia</taxon>
        <taxon>Leptospirales</taxon>
        <taxon>Leptospiraceae</taxon>
        <taxon>Leptospira</taxon>
    </lineage>
</organism>
<evidence type="ECO:0008006" key="4">
    <source>
        <dbReference type="Google" id="ProtNLM"/>
    </source>
</evidence>
<proteinExistence type="predicted"/>
<dbReference type="SUPFAM" id="SSF51126">
    <property type="entry name" value="Pectin lyase-like"/>
    <property type="match status" value="1"/>
</dbReference>
<dbReference type="InterPro" id="IPR011050">
    <property type="entry name" value="Pectin_lyase_fold/virulence"/>
</dbReference>
<keyword evidence="1" id="KW-0812">Transmembrane</keyword>
<dbReference type="RefSeq" id="WP_118968399.1">
    <property type="nucleotide sequence ID" value="NZ_QHCT01000002.1"/>
</dbReference>
<dbReference type="AlphaFoldDB" id="A0A396ZAN8"/>
<evidence type="ECO:0000313" key="3">
    <source>
        <dbReference type="Proteomes" id="UP000265798"/>
    </source>
</evidence>
<keyword evidence="1" id="KW-1133">Transmembrane helix</keyword>
<evidence type="ECO:0000313" key="2">
    <source>
        <dbReference type="EMBL" id="RHX90756.1"/>
    </source>
</evidence>
<sequence length="839" mass="87840">MKTDRILQNYIFLKRKECPIAKVQAILTRFVFLFSFCILLTTCVKRPVRPGAIELFPLERSIEQLNTPVQVSVQVSGLSSGILIVNNDIGESLSFTQDSTQTFPTSVRIGSPYSVSTIGPNTTPSQTCRIQNPNGPIVRPQTTIFITCGISFYDVSVRVIGLDPVTASASPLIVQNMTDQLSFTNDTTQTFASKVGDTASYSISFISVPPKHTCVFVPVLSGNGNLSGGPVTVLIDCISPLQYSPASKVLFPSEKITIRFSFPGIDPGSCGYNTSAVVLGKSNVANTTSPRPAITYPSAPNNDTVVLVANGPDFWGPLGDAFIQLGGCTAGGLPIQGGNDIFFDFTNQSALNIRMVDIMSGNDITGCGTGGPPSAYCQSIEFGVTECDLVGAPCSVLVASGTYIPARRISLTSQTSLIGGFTAGFGSLNPDPINNPTIIQDPGIGGGLFCDASFCSVIDIATSALTAANNNLIVSGFQILANPNNVSSTGITVQNSRFNAGQIRILDNTISGNESSTTLTGGTKGALSISNSDNILINGNWLRGGTGMSSSTGLTIDGSGTPQPIIVKKNLIDGVQRSGGFLSAMILSATTALIVDNKLNAYQYLNPTLIPNFSQGILIDDSSGLPGFLSIFNNDIYVGNSPAAALGDAIGISLGFAAPGKVYTIANNQIFTRSSTTNRVGIFYADAYPDPSSVIRGNNFFLDVPILDAFGGNVAYQFCGAVLAQGCILGFPIGSISGLGIGDYSNNYGKNPRFKSATSIQQIWNYNVPAGIPTSLNSPCSSLFGGIDVLVGPLIAPIFFPLFTSDFVQSARTNTVSPFAPPGADSISIGVLETDGNCF</sequence>
<protein>
    <recommendedName>
        <fullName evidence="4">Right handed beta helix domain-containing protein</fullName>
    </recommendedName>
</protein>